<protein>
    <submittedName>
        <fullName evidence="1">Uncharacterized protein</fullName>
    </submittedName>
</protein>
<gene>
    <name evidence="1" type="ORF">G9Q37_21375</name>
</gene>
<dbReference type="AlphaFoldDB" id="A0A6G8INC6"/>
<sequence length="142" mass="16175">MLRATMVEHVANADPSKKWPGRWLEVVDTDEAPQESRWQLCVPRFRLMCDAIMSDIQNAKGSGAMTMEAIRRVERAESFAEELGGNAWYTYITPSRVWFEGQYEQGEGGAVSLDQFKLAVDTYVRFLSDPEHKTIEVPFPAE</sequence>
<organism evidence="1 2">
    <name type="scientific">Hydrogenophaga crocea</name>
    <dbReference type="NCBI Taxonomy" id="2716225"/>
    <lineage>
        <taxon>Bacteria</taxon>
        <taxon>Pseudomonadati</taxon>
        <taxon>Pseudomonadota</taxon>
        <taxon>Betaproteobacteria</taxon>
        <taxon>Burkholderiales</taxon>
        <taxon>Comamonadaceae</taxon>
        <taxon>Hydrogenophaga</taxon>
    </lineage>
</organism>
<reference evidence="1 2" key="1">
    <citation type="submission" date="2020-03" db="EMBL/GenBank/DDBJ databases">
        <title>Hydrogenophaga sp. nov. isolated from cyanobacterial mat.</title>
        <authorList>
            <person name="Thorat V."/>
            <person name="Kirdat K."/>
            <person name="Tiwarekar B."/>
            <person name="Costa E.D."/>
            <person name="Yadav A."/>
        </authorList>
    </citation>
    <scope>NUCLEOTIDE SEQUENCE [LARGE SCALE GENOMIC DNA]</scope>
    <source>
        <strain evidence="1 2">BA0156</strain>
    </source>
</reference>
<accession>A0A6G8INC6</accession>
<evidence type="ECO:0000313" key="1">
    <source>
        <dbReference type="EMBL" id="QIM54535.1"/>
    </source>
</evidence>
<dbReference type="Proteomes" id="UP000503162">
    <property type="component" value="Chromosome"/>
</dbReference>
<name>A0A6G8INC6_9BURK</name>
<evidence type="ECO:0000313" key="2">
    <source>
        <dbReference type="Proteomes" id="UP000503162"/>
    </source>
</evidence>
<keyword evidence="2" id="KW-1185">Reference proteome</keyword>
<proteinExistence type="predicted"/>
<dbReference type="EMBL" id="CP049989">
    <property type="protein sequence ID" value="QIM54535.1"/>
    <property type="molecule type" value="Genomic_DNA"/>
</dbReference>
<dbReference type="KEGG" id="hcz:G9Q37_21375"/>
<dbReference type="RefSeq" id="WP_166230615.1">
    <property type="nucleotide sequence ID" value="NZ_CP049989.1"/>
</dbReference>